<accession>A0AA90W6Y1</accession>
<sequence>MFKIYTLNLPTAYQGDQYDRFANVGVSNRSHYYGPSHWTTWNRVEG</sequence>
<evidence type="ECO:0000313" key="2">
    <source>
        <dbReference type="Proteomes" id="UP000480556"/>
    </source>
</evidence>
<evidence type="ECO:0000313" key="1">
    <source>
        <dbReference type="EMBL" id="MQW92479.1"/>
    </source>
</evidence>
<dbReference type="Proteomes" id="UP000480556">
    <property type="component" value="Unassembled WGS sequence"/>
</dbReference>
<name>A0AA90W6Y1_9GAMM</name>
<comment type="caution">
    <text evidence="1">The sequence shown here is derived from an EMBL/GenBank/DDBJ whole genome shotgun (WGS) entry which is preliminary data.</text>
</comment>
<reference evidence="1 2" key="1">
    <citation type="submission" date="2019-10" db="EMBL/GenBank/DDBJ databases">
        <authorList>
            <person name="Dong K."/>
        </authorList>
    </citation>
    <scope>NUCLEOTIDE SEQUENCE [LARGE SCALE GENOMIC DNA]</scope>
    <source>
        <strain evidence="2">dk771</strain>
    </source>
</reference>
<organism evidence="1 2">
    <name type="scientific">Acinetobacter wanghuae</name>
    <dbReference type="NCBI Taxonomy" id="2662362"/>
    <lineage>
        <taxon>Bacteria</taxon>
        <taxon>Pseudomonadati</taxon>
        <taxon>Pseudomonadota</taxon>
        <taxon>Gammaproteobacteria</taxon>
        <taxon>Moraxellales</taxon>
        <taxon>Moraxellaceae</taxon>
        <taxon>Acinetobacter</taxon>
    </lineage>
</organism>
<dbReference type="EMBL" id="WITK01000013">
    <property type="protein sequence ID" value="MQW92479.1"/>
    <property type="molecule type" value="Genomic_DNA"/>
</dbReference>
<dbReference type="AlphaFoldDB" id="A0AA90W6Y1"/>
<gene>
    <name evidence="1" type="ORF">GHJ48_08760</name>
</gene>
<dbReference type="RefSeq" id="WP_153372638.1">
    <property type="nucleotide sequence ID" value="NZ_CP045650.1"/>
</dbReference>
<protein>
    <submittedName>
        <fullName evidence="1">Uncharacterized protein</fullName>
    </submittedName>
</protein>
<proteinExistence type="predicted"/>